<evidence type="ECO:0000256" key="1">
    <source>
        <dbReference type="ARBA" id="ARBA00004141"/>
    </source>
</evidence>
<evidence type="ECO:0000313" key="9">
    <source>
        <dbReference type="Proteomes" id="UP000233524"/>
    </source>
</evidence>
<dbReference type="EMBL" id="NLAX01000008">
    <property type="protein sequence ID" value="PKS11204.1"/>
    <property type="molecule type" value="Genomic_DNA"/>
</dbReference>
<organism evidence="8 9">
    <name type="scientific">Lomentospora prolificans</name>
    <dbReference type="NCBI Taxonomy" id="41688"/>
    <lineage>
        <taxon>Eukaryota</taxon>
        <taxon>Fungi</taxon>
        <taxon>Dikarya</taxon>
        <taxon>Ascomycota</taxon>
        <taxon>Pezizomycotina</taxon>
        <taxon>Sordariomycetes</taxon>
        <taxon>Hypocreomycetidae</taxon>
        <taxon>Microascales</taxon>
        <taxon>Microascaceae</taxon>
        <taxon>Lomentospora</taxon>
    </lineage>
</organism>
<feature type="transmembrane region" description="Helical" evidence="6">
    <location>
        <begin position="455"/>
        <end position="482"/>
    </location>
</feature>
<feature type="transmembrane region" description="Helical" evidence="6">
    <location>
        <begin position="176"/>
        <end position="197"/>
    </location>
</feature>
<dbReference type="Pfam" id="PF02535">
    <property type="entry name" value="Zip"/>
    <property type="match status" value="2"/>
</dbReference>
<evidence type="ECO:0000313" key="8">
    <source>
        <dbReference type="EMBL" id="PKS11204.1"/>
    </source>
</evidence>
<keyword evidence="7" id="KW-0732">Signal</keyword>
<dbReference type="STRING" id="41688.A0A2N3NFJ0"/>
<dbReference type="PANTHER" id="PTHR11040">
    <property type="entry name" value="ZINC/IRON TRANSPORTER"/>
    <property type="match status" value="1"/>
</dbReference>
<feature type="region of interest" description="Disordered" evidence="5">
    <location>
        <begin position="109"/>
        <end position="135"/>
    </location>
</feature>
<name>A0A2N3NFJ0_9PEZI</name>
<reference evidence="8 9" key="1">
    <citation type="journal article" date="2017" name="G3 (Bethesda)">
        <title>First Draft Genome Sequence of the Pathogenic Fungus Lomentospora prolificans (Formerly Scedosporium prolificans).</title>
        <authorList>
            <person name="Luo R."/>
            <person name="Zimin A."/>
            <person name="Workman R."/>
            <person name="Fan Y."/>
            <person name="Pertea G."/>
            <person name="Grossman N."/>
            <person name="Wear M.P."/>
            <person name="Jia B."/>
            <person name="Miller H."/>
            <person name="Casadevall A."/>
            <person name="Timp W."/>
            <person name="Zhang S.X."/>
            <person name="Salzberg S.L."/>
        </authorList>
    </citation>
    <scope>NUCLEOTIDE SEQUENCE [LARGE SCALE GENOMIC DNA]</scope>
    <source>
        <strain evidence="8 9">JHH-5317</strain>
    </source>
</reference>
<feature type="compositionally biased region" description="Acidic residues" evidence="5">
    <location>
        <begin position="109"/>
        <end position="119"/>
    </location>
</feature>
<feature type="transmembrane region" description="Helical" evidence="6">
    <location>
        <begin position="425"/>
        <end position="449"/>
    </location>
</feature>
<feature type="transmembrane region" description="Helical" evidence="6">
    <location>
        <begin position="249"/>
        <end position="268"/>
    </location>
</feature>
<dbReference type="InParanoid" id="A0A2N3NFJ0"/>
<dbReference type="InterPro" id="IPR003689">
    <property type="entry name" value="ZIP"/>
</dbReference>
<dbReference type="Proteomes" id="UP000233524">
    <property type="component" value="Unassembled WGS sequence"/>
</dbReference>
<dbReference type="OrthoDB" id="448280at2759"/>
<feature type="compositionally biased region" description="Basic residues" evidence="5">
    <location>
        <begin position="367"/>
        <end position="381"/>
    </location>
</feature>
<dbReference type="VEuPathDB" id="FungiDB:jhhlp_002965"/>
<evidence type="ECO:0000256" key="5">
    <source>
        <dbReference type="SAM" id="MobiDB-lite"/>
    </source>
</evidence>
<evidence type="ECO:0000256" key="7">
    <source>
        <dbReference type="SAM" id="SignalP"/>
    </source>
</evidence>
<sequence length="518" mass="54835">MAPIIRSTAGLLSVLLLCPSVLGSGPAVTKHAHIGRQETATPTTTASAITAVSDCHLHGSTLFCMAGASEYVVQTTVTATEELPASFTGCHNHGSDLYCISPDGDDVEISIPSEEGESDHDDHDHESSESGTPSGENCHFHAGVEHCVGAGESESSSSSTAKCDKVNRDYNVPLRIGLIFAVLATSALGVFAPIFLVKYLPAKLNVVLITLKQFGTGIIISTAFVHLFVHATLMFQNECLGDRVQYEGTTAAILVAGLFISFLIEYFGERFMRSRLNKKIMNDSPEGFSIEKHNASLELVNISIMEAGIIFHSLIIGVTLVVSGDSFFLTLFIVIVFHQFFEGLALGSRIAALGTNKHYALAGLGHHSQHQHGPGHHHHHTHNPEQTSEALSKPAAGDTTPSINGVSNDREEVAGGTHFPMSQKIILATCFALVTPIGMAIGTGALSVFNGNDPATAIAIGTLDAFSAGILVWVGVVEMWAADWMGGELAEASAFDTFMGLFGLVAGIALMSLLGKWA</sequence>
<proteinExistence type="predicted"/>
<dbReference type="AlphaFoldDB" id="A0A2N3NFJ0"/>
<keyword evidence="3 6" id="KW-1133">Transmembrane helix</keyword>
<comment type="caution">
    <text evidence="8">The sequence shown here is derived from an EMBL/GenBank/DDBJ whole genome shotgun (WGS) entry which is preliminary data.</text>
</comment>
<dbReference type="GO" id="GO:0005385">
    <property type="term" value="F:zinc ion transmembrane transporter activity"/>
    <property type="evidence" value="ECO:0007669"/>
    <property type="project" value="TreeGrafter"/>
</dbReference>
<feature type="transmembrane region" description="Helical" evidence="6">
    <location>
        <begin position="204"/>
        <end position="229"/>
    </location>
</feature>
<feature type="region of interest" description="Disordered" evidence="5">
    <location>
        <begin position="366"/>
        <end position="409"/>
    </location>
</feature>
<keyword evidence="4 6" id="KW-0472">Membrane</keyword>
<protein>
    <recommendedName>
        <fullName evidence="10">Zinc/iron permease</fullName>
    </recommendedName>
</protein>
<accession>A0A2N3NFJ0</accession>
<dbReference type="PANTHER" id="PTHR11040:SF44">
    <property type="entry name" value="PROTEIN ZNTC-RELATED"/>
    <property type="match status" value="1"/>
</dbReference>
<feature type="signal peptide" evidence="7">
    <location>
        <begin position="1"/>
        <end position="23"/>
    </location>
</feature>
<feature type="transmembrane region" description="Helical" evidence="6">
    <location>
        <begin position="494"/>
        <end position="514"/>
    </location>
</feature>
<gene>
    <name evidence="8" type="ORF">jhhlp_002965</name>
</gene>
<evidence type="ECO:0000256" key="6">
    <source>
        <dbReference type="SAM" id="Phobius"/>
    </source>
</evidence>
<dbReference type="GO" id="GO:0005886">
    <property type="term" value="C:plasma membrane"/>
    <property type="evidence" value="ECO:0007669"/>
    <property type="project" value="TreeGrafter"/>
</dbReference>
<comment type="subcellular location">
    <subcellularLocation>
        <location evidence="1">Membrane</location>
        <topology evidence="1">Multi-pass membrane protein</topology>
    </subcellularLocation>
</comment>
<keyword evidence="9" id="KW-1185">Reference proteome</keyword>
<keyword evidence="2 6" id="KW-0812">Transmembrane</keyword>
<evidence type="ECO:0000256" key="2">
    <source>
        <dbReference type="ARBA" id="ARBA00022692"/>
    </source>
</evidence>
<feature type="chain" id="PRO_5014755749" description="Zinc/iron permease" evidence="7">
    <location>
        <begin position="24"/>
        <end position="518"/>
    </location>
</feature>
<evidence type="ECO:0000256" key="3">
    <source>
        <dbReference type="ARBA" id="ARBA00022989"/>
    </source>
</evidence>
<evidence type="ECO:0008006" key="10">
    <source>
        <dbReference type="Google" id="ProtNLM"/>
    </source>
</evidence>
<evidence type="ECO:0000256" key="4">
    <source>
        <dbReference type="ARBA" id="ARBA00023136"/>
    </source>
</evidence>